<keyword evidence="2" id="KW-1185">Reference proteome</keyword>
<evidence type="ECO:0000313" key="2">
    <source>
        <dbReference type="Proteomes" id="UP000199656"/>
    </source>
</evidence>
<dbReference type="InterPro" id="IPR010686">
    <property type="entry name" value="OBAP-like"/>
</dbReference>
<dbReference type="PROSITE" id="PS51257">
    <property type="entry name" value="PROKAR_LIPOPROTEIN"/>
    <property type="match status" value="1"/>
</dbReference>
<dbReference type="AlphaFoldDB" id="A0A1H4AUK7"/>
<dbReference type="Proteomes" id="UP000199656">
    <property type="component" value="Unassembled WGS sequence"/>
</dbReference>
<evidence type="ECO:0000313" key="1">
    <source>
        <dbReference type="EMBL" id="SEA39583.1"/>
    </source>
</evidence>
<sequence>MRQAFPLVISALLLSCGGSNTRSNVEAPGGGKSGKDKLLNTGAKILQDKTPLRKFSAYLDGFHFYNGNINAQMEAHHYVQQLNEDLYQAIIFDGNGDSAKIMGIEYIVTAKLFKTLPEEEKKLWHSHVYEVKSGELIAPGIPDVAEHELMEKLVSTYGKTIHTWHTDQERTLPVGSPMIMMGFTRDGQLHDSLVQARDKRFNVSTAEIRKKREDITAPAIDPQANAWEKGEYRQFVITNKIDSAQHKHQGQAQIK</sequence>
<evidence type="ECO:0008006" key="3">
    <source>
        <dbReference type="Google" id="ProtNLM"/>
    </source>
</evidence>
<protein>
    <recommendedName>
        <fullName evidence="3">DUF1264 domain-containing protein</fullName>
    </recommendedName>
</protein>
<reference evidence="2" key="1">
    <citation type="submission" date="2016-10" db="EMBL/GenBank/DDBJ databases">
        <authorList>
            <person name="Varghese N."/>
            <person name="Submissions S."/>
        </authorList>
    </citation>
    <scope>NUCLEOTIDE SEQUENCE [LARGE SCALE GENOMIC DNA]</scope>
    <source>
        <strain evidence="2">DSM 23920</strain>
    </source>
</reference>
<proteinExistence type="predicted"/>
<dbReference type="PANTHER" id="PTHR31360">
    <property type="match status" value="1"/>
</dbReference>
<accession>A0A1H4AUK7</accession>
<organism evidence="1 2">
    <name type="scientific">Chitinophaga terrae</name>
    <name type="common">ex Kim and Jung 2007</name>
    <dbReference type="NCBI Taxonomy" id="408074"/>
    <lineage>
        <taxon>Bacteria</taxon>
        <taxon>Pseudomonadati</taxon>
        <taxon>Bacteroidota</taxon>
        <taxon>Chitinophagia</taxon>
        <taxon>Chitinophagales</taxon>
        <taxon>Chitinophagaceae</taxon>
        <taxon>Chitinophaga</taxon>
    </lineage>
</organism>
<dbReference type="EMBL" id="FNRL01000006">
    <property type="protein sequence ID" value="SEA39583.1"/>
    <property type="molecule type" value="Genomic_DNA"/>
</dbReference>
<dbReference type="PANTHER" id="PTHR31360:SF0">
    <property type="entry name" value="OIL BODY-ASSOCIATED PROTEIN 1B"/>
    <property type="match status" value="1"/>
</dbReference>
<dbReference type="OrthoDB" id="254168at2"/>
<dbReference type="Pfam" id="PF06884">
    <property type="entry name" value="DUF1264"/>
    <property type="match status" value="1"/>
</dbReference>
<gene>
    <name evidence="1" type="ORF">SAMN05660909_01776</name>
</gene>
<dbReference type="RefSeq" id="WP_089760740.1">
    <property type="nucleotide sequence ID" value="NZ_BKAT01000009.1"/>
</dbReference>
<dbReference type="STRING" id="408074.SAMN05660909_01776"/>
<name>A0A1H4AUK7_9BACT</name>